<keyword evidence="5 9" id="KW-1133">Transmembrane helix</keyword>
<evidence type="ECO:0000256" key="7">
    <source>
        <dbReference type="ARBA" id="ARBA00023136"/>
    </source>
</evidence>
<name>A0A1S2ZLA1_ERIEU</name>
<evidence type="ECO:0000313" key="10">
    <source>
        <dbReference type="Proteomes" id="UP001652624"/>
    </source>
</evidence>
<dbReference type="GO" id="GO:0005261">
    <property type="term" value="F:monoatomic cation channel activity"/>
    <property type="evidence" value="ECO:0007669"/>
    <property type="project" value="TreeGrafter"/>
</dbReference>
<dbReference type="GeneID" id="103111721"/>
<comment type="similarity">
    <text evidence="2">Belongs to the CALHM family.</text>
</comment>
<protein>
    <submittedName>
        <fullName evidence="11">Calcium homeostasis modulator protein 6</fullName>
    </submittedName>
</protein>
<dbReference type="OrthoDB" id="9664957at2759"/>
<proteinExistence type="inferred from homology"/>
<dbReference type="FunCoup" id="A0A1S2ZLA1">
    <property type="interactions" value="150"/>
</dbReference>
<evidence type="ECO:0000256" key="3">
    <source>
        <dbReference type="ARBA" id="ARBA00022448"/>
    </source>
</evidence>
<evidence type="ECO:0000256" key="8">
    <source>
        <dbReference type="ARBA" id="ARBA00023303"/>
    </source>
</evidence>
<dbReference type="Proteomes" id="UP001652624">
    <property type="component" value="Chromosome 4"/>
</dbReference>
<sequence>MATCFVQPMEKFREVLNLLFKYRTAMGYSLVTLLTAGSERIFSTTVFQCPCSATWNLSYVLVFLLVPALTLFILGYVLKSRTWRLLTGCCKHRSSNLTTGQSCREFWEITLFALVAPFTWCAVALLGGTFYECGASAVPSIARRVCAGKKGNCTEMLPKVPCLQNVEPDLQDLLRELRAQSQVWGWILIALIIICLLIVKCIVRCIYPASFQYLKFLKIYENQEKKILKTEAKQCATEMATVNVKCFFEQKTLDESSIQSTIPNLDAWKQISLPYTFNSEEPYYSLLHKYVSRKDKSTVTSSSKKDTMVTTFTFEDSEARDNDNS</sequence>
<dbReference type="GO" id="GO:1904669">
    <property type="term" value="P:ATP export"/>
    <property type="evidence" value="ECO:0007669"/>
    <property type="project" value="UniProtKB-ARBA"/>
</dbReference>
<evidence type="ECO:0000256" key="6">
    <source>
        <dbReference type="ARBA" id="ARBA00023065"/>
    </source>
</evidence>
<feature type="transmembrane region" description="Helical" evidence="9">
    <location>
        <begin position="57"/>
        <end position="78"/>
    </location>
</feature>
<dbReference type="STRING" id="9365.ENSEEUP00000006190"/>
<evidence type="ECO:0000256" key="5">
    <source>
        <dbReference type="ARBA" id="ARBA00022989"/>
    </source>
</evidence>
<evidence type="ECO:0000313" key="11">
    <source>
        <dbReference type="RefSeq" id="XP_007521114.2"/>
    </source>
</evidence>
<evidence type="ECO:0000256" key="1">
    <source>
        <dbReference type="ARBA" id="ARBA00004141"/>
    </source>
</evidence>
<dbReference type="CTD" id="441168"/>
<accession>A0A1S2ZLA1</accession>
<reference evidence="11" key="1">
    <citation type="submission" date="2025-08" db="UniProtKB">
        <authorList>
            <consortium name="RefSeq"/>
        </authorList>
    </citation>
    <scope>IDENTIFICATION</scope>
</reference>
<keyword evidence="10" id="KW-1185">Reference proteome</keyword>
<feature type="transmembrane region" description="Helical" evidence="9">
    <location>
        <begin position="111"/>
        <end position="131"/>
    </location>
</feature>
<keyword evidence="6" id="KW-0406">Ion transport</keyword>
<keyword evidence="4 9" id="KW-0812">Transmembrane</keyword>
<dbReference type="InParanoid" id="A0A1S2ZLA1"/>
<dbReference type="RefSeq" id="XP_007521114.2">
    <property type="nucleotide sequence ID" value="XM_007521052.2"/>
</dbReference>
<organism evidence="10 11">
    <name type="scientific">Erinaceus europaeus</name>
    <name type="common">Western European hedgehog</name>
    <dbReference type="NCBI Taxonomy" id="9365"/>
    <lineage>
        <taxon>Eukaryota</taxon>
        <taxon>Metazoa</taxon>
        <taxon>Chordata</taxon>
        <taxon>Craniata</taxon>
        <taxon>Vertebrata</taxon>
        <taxon>Euteleostomi</taxon>
        <taxon>Mammalia</taxon>
        <taxon>Eutheria</taxon>
        <taxon>Laurasiatheria</taxon>
        <taxon>Eulipotyphla</taxon>
        <taxon>Erinaceidae</taxon>
        <taxon>Erinaceinae</taxon>
        <taxon>Erinaceus</taxon>
    </lineage>
</organism>
<dbReference type="Pfam" id="PF14798">
    <property type="entry name" value="Ca_hom_mod"/>
    <property type="match status" value="1"/>
</dbReference>
<dbReference type="PANTHER" id="PTHR32261">
    <property type="entry name" value="CALCIUM HOMEOSTASIS MODULATOR PROTEIN"/>
    <property type="match status" value="1"/>
</dbReference>
<evidence type="ECO:0000256" key="2">
    <source>
        <dbReference type="ARBA" id="ARBA00008497"/>
    </source>
</evidence>
<comment type="subcellular location">
    <subcellularLocation>
        <location evidence="1">Membrane</location>
        <topology evidence="1">Multi-pass membrane protein</topology>
    </subcellularLocation>
</comment>
<dbReference type="eggNOG" id="ENOG502QSG7">
    <property type="taxonomic scope" value="Eukaryota"/>
</dbReference>
<keyword evidence="8" id="KW-0407">Ion channel</keyword>
<evidence type="ECO:0000256" key="4">
    <source>
        <dbReference type="ARBA" id="ARBA00022692"/>
    </source>
</evidence>
<keyword evidence="3" id="KW-0813">Transport</keyword>
<keyword evidence="7 9" id="KW-0472">Membrane</keyword>
<dbReference type="GO" id="GO:0005886">
    <property type="term" value="C:plasma membrane"/>
    <property type="evidence" value="ECO:0007669"/>
    <property type="project" value="TreeGrafter"/>
</dbReference>
<gene>
    <name evidence="11" type="primary">CALHM6</name>
</gene>
<dbReference type="AlphaFoldDB" id="A0A1S2ZLA1"/>
<dbReference type="PANTHER" id="PTHR32261:SF4">
    <property type="entry name" value="CALCIUM HOMEOSTASIS MODULATOR PROTEIN 6"/>
    <property type="match status" value="1"/>
</dbReference>
<feature type="transmembrane region" description="Helical" evidence="9">
    <location>
        <begin position="20"/>
        <end position="37"/>
    </location>
</feature>
<dbReference type="InterPro" id="IPR029569">
    <property type="entry name" value="CALHM"/>
</dbReference>
<feature type="transmembrane region" description="Helical" evidence="9">
    <location>
        <begin position="183"/>
        <end position="207"/>
    </location>
</feature>
<evidence type="ECO:0000256" key="9">
    <source>
        <dbReference type="SAM" id="Phobius"/>
    </source>
</evidence>